<accession>A0A1I4Z766</accession>
<dbReference type="InterPro" id="IPR014068">
    <property type="entry name" value="Azurin"/>
</dbReference>
<dbReference type="InterPro" id="IPR050845">
    <property type="entry name" value="Cu-binding_ET"/>
</dbReference>
<dbReference type="RefSeq" id="WP_092409087.1">
    <property type="nucleotide sequence ID" value="NZ_FOVF01000023.1"/>
</dbReference>
<keyword evidence="5" id="KW-0574">Periplasm</keyword>
<gene>
    <name evidence="7" type="ORF">SAMN05216289_1239</name>
</gene>
<feature type="signal peptide" evidence="5">
    <location>
        <begin position="1"/>
        <end position="20"/>
    </location>
</feature>
<dbReference type="Proteomes" id="UP000198575">
    <property type="component" value="Unassembled WGS sequence"/>
</dbReference>
<dbReference type="AlphaFoldDB" id="A0A1I4Z766"/>
<evidence type="ECO:0000313" key="8">
    <source>
        <dbReference type="Proteomes" id="UP000198575"/>
    </source>
</evidence>
<dbReference type="EMBL" id="FOVF01000023">
    <property type="protein sequence ID" value="SFN45829.1"/>
    <property type="molecule type" value="Genomic_DNA"/>
</dbReference>
<keyword evidence="5" id="KW-0732">Signal</keyword>
<feature type="chain" id="PRO_5011329580" description="Azurin" evidence="5">
    <location>
        <begin position="21"/>
        <end position="147"/>
    </location>
</feature>
<keyword evidence="3 5" id="KW-0249">Electron transport</keyword>
<evidence type="ECO:0000256" key="3">
    <source>
        <dbReference type="ARBA" id="ARBA00022982"/>
    </source>
</evidence>
<dbReference type="STRING" id="578942.SAMN05216289_1239"/>
<dbReference type="PANTHER" id="PTHR38439:SF2">
    <property type="entry name" value="OUTER MEMBRANE PROTEIN H.8"/>
    <property type="match status" value="1"/>
</dbReference>
<evidence type="ECO:0000256" key="2">
    <source>
        <dbReference type="ARBA" id="ARBA00022723"/>
    </source>
</evidence>
<keyword evidence="4 5" id="KW-0186">Copper</keyword>
<dbReference type="InterPro" id="IPR008972">
    <property type="entry name" value="Cupredoxin"/>
</dbReference>
<dbReference type="InterPro" id="IPR000923">
    <property type="entry name" value="BlueCu_1"/>
</dbReference>
<dbReference type="Gene3D" id="2.60.40.420">
    <property type="entry name" value="Cupredoxins - blue copper proteins"/>
    <property type="match status" value="1"/>
</dbReference>
<dbReference type="PANTHER" id="PTHR38439">
    <property type="entry name" value="AURACYANIN-B"/>
    <property type="match status" value="1"/>
</dbReference>
<dbReference type="NCBIfam" id="TIGR02695">
    <property type="entry name" value="azurin"/>
    <property type="match status" value="1"/>
</dbReference>
<comment type="subcellular location">
    <subcellularLocation>
        <location evidence="5">Periplasm</location>
    </subcellularLocation>
</comment>
<organism evidence="7 8">
    <name type="scientific">Dokdonella immobilis</name>
    <dbReference type="NCBI Taxonomy" id="578942"/>
    <lineage>
        <taxon>Bacteria</taxon>
        <taxon>Pseudomonadati</taxon>
        <taxon>Pseudomonadota</taxon>
        <taxon>Gammaproteobacteria</taxon>
        <taxon>Lysobacterales</taxon>
        <taxon>Rhodanobacteraceae</taxon>
        <taxon>Dokdonella</taxon>
    </lineage>
</organism>
<evidence type="ECO:0000256" key="1">
    <source>
        <dbReference type="ARBA" id="ARBA00022448"/>
    </source>
</evidence>
<name>A0A1I4Z766_9GAMM</name>
<keyword evidence="1 5" id="KW-0813">Transport</keyword>
<dbReference type="Pfam" id="PF00127">
    <property type="entry name" value="Copper-bind"/>
    <property type="match status" value="1"/>
</dbReference>
<evidence type="ECO:0000256" key="4">
    <source>
        <dbReference type="ARBA" id="ARBA00023008"/>
    </source>
</evidence>
<dbReference type="OrthoDB" id="9814063at2"/>
<keyword evidence="8" id="KW-1185">Reference proteome</keyword>
<comment type="function">
    <text evidence="5">Transfers electrons from cytochrome c551 to cytochrome oxidase.</text>
</comment>
<dbReference type="PROSITE" id="PS00196">
    <property type="entry name" value="COPPER_BLUE"/>
    <property type="match status" value="1"/>
</dbReference>
<evidence type="ECO:0000256" key="5">
    <source>
        <dbReference type="RuleBase" id="RU363017"/>
    </source>
</evidence>
<dbReference type="CDD" id="cd13922">
    <property type="entry name" value="Azurin"/>
    <property type="match status" value="1"/>
</dbReference>
<dbReference type="InterPro" id="IPR028871">
    <property type="entry name" value="BlueCu_1_BS"/>
</dbReference>
<protein>
    <recommendedName>
        <fullName evidence="5">Azurin</fullName>
    </recommendedName>
</protein>
<evidence type="ECO:0000259" key="6">
    <source>
        <dbReference type="Pfam" id="PF00127"/>
    </source>
</evidence>
<sequence>MIRNLLIAGGLLLASSPAFAACSIDIDGNDAMQFDIRSIEVPTSCEAFTINLTHSGTLARNVMGHNWVLARTRDVRNIANDGMAAGLEHDYLKPDDDRVIAHTRVIGGGERTSVTFAVNQLETQGDYTFFCTFPGHWSVMKGVLKLI</sequence>
<dbReference type="GO" id="GO:0009055">
    <property type="term" value="F:electron transfer activity"/>
    <property type="evidence" value="ECO:0007669"/>
    <property type="project" value="InterPro"/>
</dbReference>
<feature type="domain" description="Blue (type 1) copper" evidence="6">
    <location>
        <begin position="21"/>
        <end position="146"/>
    </location>
</feature>
<evidence type="ECO:0000313" key="7">
    <source>
        <dbReference type="EMBL" id="SFN45829.1"/>
    </source>
</evidence>
<proteinExistence type="predicted"/>
<dbReference type="GO" id="GO:0042597">
    <property type="term" value="C:periplasmic space"/>
    <property type="evidence" value="ECO:0007669"/>
    <property type="project" value="UniProtKB-SubCell"/>
</dbReference>
<dbReference type="PROSITE" id="PS51257">
    <property type="entry name" value="PROKAR_LIPOPROTEIN"/>
    <property type="match status" value="1"/>
</dbReference>
<keyword evidence="2 5" id="KW-0479">Metal-binding</keyword>
<reference evidence="7 8" key="1">
    <citation type="submission" date="2016-10" db="EMBL/GenBank/DDBJ databases">
        <authorList>
            <person name="de Groot N.N."/>
        </authorList>
    </citation>
    <scope>NUCLEOTIDE SEQUENCE [LARGE SCALE GENOMIC DNA]</scope>
    <source>
        <strain evidence="7 8">CGMCC 1.7659</strain>
    </source>
</reference>
<dbReference type="SUPFAM" id="SSF49503">
    <property type="entry name" value="Cupredoxins"/>
    <property type="match status" value="1"/>
</dbReference>
<dbReference type="GO" id="GO:0005507">
    <property type="term" value="F:copper ion binding"/>
    <property type="evidence" value="ECO:0007669"/>
    <property type="project" value="UniProtKB-UniRule"/>
</dbReference>